<sequence length="138" mass="15335">MSVQRHFSGNDGRPSFNSQKTVAIIEDEKEIVELYIKICESAGLKIAFIAYDGGEGLEAFRRSLCPDVILIDHRMPALTGLEAMKAMLEIEPCARFIFLSASDEIRNESLAAGARAFLKKPSRLSEIKSTIMKVLNEN</sequence>
<reference evidence="4 5" key="1">
    <citation type="journal article" date="2007" name="Appl. Environ. Microbiol.">
        <title>Isolation of key methanogens for global methane emission from rice paddy fields: a novel isolate affiliated with the clone cluster rice cluster I.</title>
        <authorList>
            <person name="Sakai S."/>
            <person name="Imachi H."/>
            <person name="Sekiguchi Y."/>
            <person name="Ohashi A."/>
            <person name="Harada H."/>
            <person name="Kamagata Y."/>
        </authorList>
    </citation>
    <scope>NUCLEOTIDE SEQUENCE [LARGE SCALE GENOMIC DNA]</scope>
    <source>
        <strain evidence="5">DSM 17711 / JCM 13418 / NBRC 101707 / SANAE</strain>
    </source>
</reference>
<evidence type="ECO:0000256" key="2">
    <source>
        <dbReference type="PROSITE-ProRule" id="PRU00169"/>
    </source>
</evidence>
<dbReference type="SUPFAM" id="SSF52172">
    <property type="entry name" value="CheY-like"/>
    <property type="match status" value="1"/>
</dbReference>
<evidence type="ECO:0000259" key="3">
    <source>
        <dbReference type="PROSITE" id="PS50110"/>
    </source>
</evidence>
<dbReference type="Gene3D" id="3.40.50.2300">
    <property type="match status" value="1"/>
</dbReference>
<keyword evidence="5" id="KW-1185">Reference proteome</keyword>
<evidence type="ECO:0000313" key="4">
    <source>
        <dbReference type="EMBL" id="BAI62095.1"/>
    </source>
</evidence>
<dbReference type="eggNOG" id="arCOG02391">
    <property type="taxonomic scope" value="Archaea"/>
</dbReference>
<evidence type="ECO:0000256" key="1">
    <source>
        <dbReference type="ARBA" id="ARBA00022553"/>
    </source>
</evidence>
<evidence type="ECO:0000313" key="5">
    <source>
        <dbReference type="Proteomes" id="UP000001882"/>
    </source>
</evidence>
<dbReference type="PANTHER" id="PTHR44591:SF3">
    <property type="entry name" value="RESPONSE REGULATORY DOMAIN-CONTAINING PROTEIN"/>
    <property type="match status" value="1"/>
</dbReference>
<dbReference type="PANTHER" id="PTHR44591">
    <property type="entry name" value="STRESS RESPONSE REGULATOR PROTEIN 1"/>
    <property type="match status" value="1"/>
</dbReference>
<keyword evidence="1 2" id="KW-0597">Phosphoprotein</keyword>
<gene>
    <name evidence="4" type="ordered locus">MCP_2023</name>
</gene>
<dbReference type="Proteomes" id="UP000001882">
    <property type="component" value="Chromosome"/>
</dbReference>
<feature type="domain" description="Response regulatory" evidence="3">
    <location>
        <begin position="21"/>
        <end position="135"/>
    </location>
</feature>
<dbReference type="GO" id="GO:0000160">
    <property type="term" value="P:phosphorelay signal transduction system"/>
    <property type="evidence" value="ECO:0007669"/>
    <property type="project" value="InterPro"/>
</dbReference>
<dbReference type="PROSITE" id="PS50110">
    <property type="entry name" value="RESPONSE_REGULATORY"/>
    <property type="match status" value="1"/>
</dbReference>
<dbReference type="InterPro" id="IPR011006">
    <property type="entry name" value="CheY-like_superfamily"/>
</dbReference>
<protein>
    <submittedName>
        <fullName evidence="4">Response regulator</fullName>
    </submittedName>
</protein>
<feature type="modified residue" description="4-aspartylphosphate" evidence="2">
    <location>
        <position position="72"/>
    </location>
</feature>
<dbReference type="KEGG" id="mpd:MCP_2023"/>
<dbReference type="SMART" id="SM00448">
    <property type="entry name" value="REC"/>
    <property type="match status" value="1"/>
</dbReference>
<dbReference type="InterPro" id="IPR050595">
    <property type="entry name" value="Bact_response_regulator"/>
</dbReference>
<reference evidence="4 5" key="2">
    <citation type="journal article" date="2008" name="Int. J. Syst. Evol. Microbiol.">
        <title>Methanocella paludicola gen. nov., sp. nov., a methane-producing archaeon, the first isolate of the lineage 'Rice Cluster I', and proposal of the new archaeal order Methanocellales ord. nov.</title>
        <authorList>
            <person name="Sakai S."/>
            <person name="Imachi H."/>
            <person name="Hanada S."/>
            <person name="Ohashi A."/>
            <person name="Harada H."/>
            <person name="Kamagata Y."/>
        </authorList>
    </citation>
    <scope>NUCLEOTIDE SEQUENCE [LARGE SCALE GENOMIC DNA]</scope>
    <source>
        <strain evidence="5">DSM 17711 / JCM 13418 / NBRC 101707 / SANAE</strain>
    </source>
</reference>
<accession>D1Z073</accession>
<dbReference type="InterPro" id="IPR001789">
    <property type="entry name" value="Sig_transdc_resp-reg_receiver"/>
</dbReference>
<dbReference type="EMBL" id="AP011532">
    <property type="protein sequence ID" value="BAI62095.1"/>
    <property type="molecule type" value="Genomic_DNA"/>
</dbReference>
<organism evidence="4 5">
    <name type="scientific">Methanocella paludicola (strain DSM 17711 / JCM 13418 / NBRC 101707 / SANAE)</name>
    <dbReference type="NCBI Taxonomy" id="304371"/>
    <lineage>
        <taxon>Archaea</taxon>
        <taxon>Methanobacteriati</taxon>
        <taxon>Methanobacteriota</taxon>
        <taxon>Stenosarchaea group</taxon>
        <taxon>Methanomicrobia</taxon>
        <taxon>Methanocellales</taxon>
        <taxon>Methanocellaceae</taxon>
        <taxon>Methanocella</taxon>
    </lineage>
</organism>
<dbReference type="Pfam" id="PF00072">
    <property type="entry name" value="Response_reg"/>
    <property type="match status" value="1"/>
</dbReference>
<dbReference type="STRING" id="304371.MCP_2023"/>
<dbReference type="InParanoid" id="D1Z073"/>
<reference evidence="5" key="3">
    <citation type="journal article" date="2011" name="PLoS ONE">
        <title>Genome sequence of a mesophilic hydrogenotrophic methanogen Methanocella paludicola, the first cultivated representative of the order Methanocellales.</title>
        <authorList>
            <person name="Sakai S."/>
            <person name="Takaki Y."/>
            <person name="Shimamura S."/>
            <person name="Sekine M."/>
            <person name="Tajima T."/>
            <person name="Kosugi H."/>
            <person name="Ichikawa N."/>
            <person name="Tasumi E."/>
            <person name="Hiraki A.T."/>
            <person name="Shimizu A."/>
            <person name="Kato Y."/>
            <person name="Nishiko R."/>
            <person name="Mori K."/>
            <person name="Fujita N."/>
            <person name="Imachi H."/>
            <person name="Takai K."/>
        </authorList>
    </citation>
    <scope>NUCLEOTIDE SEQUENCE [LARGE SCALE GENOMIC DNA]</scope>
    <source>
        <strain evidence="5">DSM 17711 / JCM 13418 / NBRC 101707 / SANAE</strain>
    </source>
</reference>
<dbReference type="AlphaFoldDB" id="D1Z073"/>
<name>D1Z073_METPS</name>
<proteinExistence type="predicted"/>